<keyword evidence="3" id="KW-1185">Reference proteome</keyword>
<dbReference type="EMBL" id="BMWY01000001">
    <property type="protein sequence ID" value="GGZ47295.1"/>
    <property type="molecule type" value="Genomic_DNA"/>
</dbReference>
<sequence length="47" mass="5580">MGFIEDNHRKRKHKDTESVLGNFGDRKQNTNKVDFDDSTIKEQENKE</sequence>
<organism evidence="2 3">
    <name type="scientific">Mesonia mobilis</name>
    <dbReference type="NCBI Taxonomy" id="369791"/>
    <lineage>
        <taxon>Bacteria</taxon>
        <taxon>Pseudomonadati</taxon>
        <taxon>Bacteroidota</taxon>
        <taxon>Flavobacteriia</taxon>
        <taxon>Flavobacteriales</taxon>
        <taxon>Flavobacteriaceae</taxon>
        <taxon>Mesonia</taxon>
    </lineage>
</organism>
<proteinExistence type="predicted"/>
<dbReference type="Proteomes" id="UP000615593">
    <property type="component" value="Unassembled WGS sequence"/>
</dbReference>
<dbReference type="RefSeq" id="WP_156876810.1">
    <property type="nucleotide sequence ID" value="NZ_BMWY01000001.1"/>
</dbReference>
<dbReference type="GeneID" id="94368259"/>
<comment type="caution">
    <text evidence="2">The sequence shown here is derived from an EMBL/GenBank/DDBJ whole genome shotgun (WGS) entry which is preliminary data.</text>
</comment>
<evidence type="ECO:0000313" key="3">
    <source>
        <dbReference type="Proteomes" id="UP000615593"/>
    </source>
</evidence>
<evidence type="ECO:0000313" key="2">
    <source>
        <dbReference type="EMBL" id="GGZ47295.1"/>
    </source>
</evidence>
<feature type="region of interest" description="Disordered" evidence="1">
    <location>
        <begin position="1"/>
        <end position="47"/>
    </location>
</feature>
<reference evidence="3" key="1">
    <citation type="journal article" date="2019" name="Int. J. Syst. Evol. Microbiol.">
        <title>The Global Catalogue of Microorganisms (GCM) 10K type strain sequencing project: providing services to taxonomists for standard genome sequencing and annotation.</title>
        <authorList>
            <consortium name="The Broad Institute Genomics Platform"/>
            <consortium name="The Broad Institute Genome Sequencing Center for Infectious Disease"/>
            <person name="Wu L."/>
            <person name="Ma J."/>
        </authorList>
    </citation>
    <scope>NUCLEOTIDE SEQUENCE [LARGE SCALE GENOMIC DNA]</scope>
    <source>
        <strain evidence="3">KCTC 12708</strain>
    </source>
</reference>
<gene>
    <name evidence="2" type="ORF">GCM10008088_06050</name>
</gene>
<name>A0ABQ3BIT9_9FLAO</name>
<evidence type="ECO:0000256" key="1">
    <source>
        <dbReference type="SAM" id="MobiDB-lite"/>
    </source>
</evidence>
<feature type="compositionally biased region" description="Basic and acidic residues" evidence="1">
    <location>
        <begin position="24"/>
        <end position="47"/>
    </location>
</feature>
<accession>A0ABQ3BIT9</accession>
<protein>
    <submittedName>
        <fullName evidence="2">Uncharacterized protein</fullName>
    </submittedName>
</protein>